<dbReference type="GO" id="GO:0004252">
    <property type="term" value="F:serine-type endopeptidase activity"/>
    <property type="evidence" value="ECO:0007669"/>
    <property type="project" value="InterPro"/>
</dbReference>
<dbReference type="PANTHER" id="PTHR12383:SF16">
    <property type="entry name" value="MITOCHONDRIAL INNER MEMBRANE PROTEASE SUBUNIT 1"/>
    <property type="match status" value="1"/>
</dbReference>
<keyword evidence="4" id="KW-0496">Mitochondrion</keyword>
<dbReference type="GO" id="GO:0042720">
    <property type="term" value="C:mitochondrial inner membrane peptidase complex"/>
    <property type="evidence" value="ECO:0007669"/>
    <property type="project" value="TreeGrafter"/>
</dbReference>
<accession>A0A8K1CVE1</accession>
<evidence type="ECO:0000256" key="5">
    <source>
        <dbReference type="ARBA" id="ARBA00023136"/>
    </source>
</evidence>
<feature type="chain" id="PRO_5035461282" description="Peptidase S26 domain-containing protein" evidence="8">
    <location>
        <begin position="27"/>
        <end position="152"/>
    </location>
</feature>
<dbReference type="AlphaFoldDB" id="A0A8K1CVE1"/>
<feature type="signal peptide" evidence="8">
    <location>
        <begin position="1"/>
        <end position="26"/>
    </location>
</feature>
<evidence type="ECO:0000256" key="1">
    <source>
        <dbReference type="ARBA" id="ARBA00004273"/>
    </source>
</evidence>
<sequence>MAGRPTFVRNAALLLGWTFTVKHNVCDFIYGVGRSMEPVIPDGSVAVIDRLTPHWRAYQRGDVVLLRSPTRKDGSFVIKRILAMEGDTVELQPRFDQSRADRVVVPKGHLWVEGDNATMSVDSRHIGAVPAALMEGRVQAIAWPLERMGRIR</sequence>
<evidence type="ECO:0000313" key="10">
    <source>
        <dbReference type="EMBL" id="TMW69395.1"/>
    </source>
</evidence>
<dbReference type="EMBL" id="SPLM01000001">
    <property type="protein sequence ID" value="TMW69395.1"/>
    <property type="molecule type" value="Genomic_DNA"/>
</dbReference>
<comment type="subcellular location">
    <subcellularLocation>
        <location evidence="1">Mitochondrion inner membrane</location>
    </subcellularLocation>
</comment>
<dbReference type="SUPFAM" id="SSF51306">
    <property type="entry name" value="LexA/Signal peptidase"/>
    <property type="match status" value="1"/>
</dbReference>
<dbReference type="Gene3D" id="2.10.109.10">
    <property type="entry name" value="Umud Fragment, subunit A"/>
    <property type="match status" value="1"/>
</dbReference>
<dbReference type="Proteomes" id="UP000794436">
    <property type="component" value="Unassembled WGS sequence"/>
</dbReference>
<dbReference type="OrthoDB" id="308440at2759"/>
<keyword evidence="5" id="KW-0472">Membrane</keyword>
<evidence type="ECO:0000256" key="6">
    <source>
        <dbReference type="ARBA" id="ARBA00038445"/>
    </source>
</evidence>
<dbReference type="GO" id="GO:0006465">
    <property type="term" value="P:signal peptide processing"/>
    <property type="evidence" value="ECO:0007669"/>
    <property type="project" value="InterPro"/>
</dbReference>
<proteinExistence type="inferred from homology"/>
<dbReference type="CDD" id="cd06530">
    <property type="entry name" value="S26_SPase_I"/>
    <property type="match status" value="1"/>
</dbReference>
<dbReference type="InterPro" id="IPR019533">
    <property type="entry name" value="Peptidase_S26"/>
</dbReference>
<gene>
    <name evidence="10" type="ORF">Poli38472_001551</name>
</gene>
<reference evidence="10" key="1">
    <citation type="submission" date="2019-03" db="EMBL/GenBank/DDBJ databases">
        <title>Long read genome sequence of the mycoparasitic Pythium oligandrum ATCC 38472 isolated from sugarbeet rhizosphere.</title>
        <authorList>
            <person name="Gaulin E."/>
        </authorList>
    </citation>
    <scope>NUCLEOTIDE SEQUENCE</scope>
    <source>
        <strain evidence="10">ATCC 38472_TT</strain>
    </source>
</reference>
<comment type="similarity">
    <text evidence="6">Belongs to the peptidase S26 family. IMP1 subfamily.</text>
</comment>
<evidence type="ECO:0000313" key="11">
    <source>
        <dbReference type="Proteomes" id="UP000794436"/>
    </source>
</evidence>
<dbReference type="GO" id="GO:0006627">
    <property type="term" value="P:protein processing involved in protein targeting to mitochondrion"/>
    <property type="evidence" value="ECO:0007669"/>
    <property type="project" value="TreeGrafter"/>
</dbReference>
<dbReference type="PROSITE" id="PS00761">
    <property type="entry name" value="SPASE_I_3"/>
    <property type="match status" value="1"/>
</dbReference>
<protein>
    <recommendedName>
        <fullName evidence="9">Peptidase S26 domain-containing protein</fullName>
    </recommendedName>
</protein>
<evidence type="ECO:0000256" key="4">
    <source>
        <dbReference type="ARBA" id="ARBA00023128"/>
    </source>
</evidence>
<dbReference type="Pfam" id="PF10502">
    <property type="entry name" value="Peptidase_S26"/>
    <property type="match status" value="2"/>
</dbReference>
<comment type="caution">
    <text evidence="10">The sequence shown here is derived from an EMBL/GenBank/DDBJ whole genome shotgun (WGS) entry which is preliminary data.</text>
</comment>
<dbReference type="InterPro" id="IPR000223">
    <property type="entry name" value="Pept_S26A_signal_pept_1"/>
</dbReference>
<evidence type="ECO:0000256" key="7">
    <source>
        <dbReference type="PIRSR" id="PIRSR600223-1"/>
    </source>
</evidence>
<organism evidence="10 11">
    <name type="scientific">Pythium oligandrum</name>
    <name type="common">Mycoparasitic fungus</name>
    <dbReference type="NCBI Taxonomy" id="41045"/>
    <lineage>
        <taxon>Eukaryota</taxon>
        <taxon>Sar</taxon>
        <taxon>Stramenopiles</taxon>
        <taxon>Oomycota</taxon>
        <taxon>Peronosporomycetes</taxon>
        <taxon>Pythiales</taxon>
        <taxon>Pythiaceae</taxon>
        <taxon>Pythium</taxon>
    </lineage>
</organism>
<dbReference type="InterPro" id="IPR019758">
    <property type="entry name" value="Pept_S26A_signal_pept_1_CS"/>
</dbReference>
<feature type="domain" description="Peptidase S26" evidence="9">
    <location>
        <begin position="100"/>
        <end position="143"/>
    </location>
</feature>
<feature type="domain" description="Peptidase S26" evidence="9">
    <location>
        <begin position="11"/>
        <end position="92"/>
    </location>
</feature>
<keyword evidence="3" id="KW-0378">Hydrolase</keyword>
<dbReference type="InterPro" id="IPR036286">
    <property type="entry name" value="LexA/Signal_pep-like_sf"/>
</dbReference>
<dbReference type="PRINTS" id="PR00727">
    <property type="entry name" value="LEADERPTASE"/>
</dbReference>
<feature type="active site" evidence="7">
    <location>
        <position position="79"/>
    </location>
</feature>
<keyword evidence="11" id="KW-1185">Reference proteome</keyword>
<dbReference type="InterPro" id="IPR052064">
    <property type="entry name" value="Mito_IMP1_subunit"/>
</dbReference>
<feature type="active site" evidence="7">
    <location>
        <position position="35"/>
    </location>
</feature>
<evidence type="ECO:0000256" key="3">
    <source>
        <dbReference type="ARBA" id="ARBA00022801"/>
    </source>
</evidence>
<evidence type="ECO:0000259" key="9">
    <source>
        <dbReference type="Pfam" id="PF10502"/>
    </source>
</evidence>
<name>A0A8K1CVE1_PYTOL</name>
<keyword evidence="8" id="KW-0732">Signal</keyword>
<evidence type="ECO:0000256" key="2">
    <source>
        <dbReference type="ARBA" id="ARBA00022792"/>
    </source>
</evidence>
<keyword evidence="2" id="KW-0999">Mitochondrion inner membrane</keyword>
<dbReference type="PANTHER" id="PTHR12383">
    <property type="entry name" value="PROTEASE FAMILY S26 MITOCHONDRIAL INNER MEMBRANE PROTEASE-RELATED"/>
    <property type="match status" value="1"/>
</dbReference>
<evidence type="ECO:0000256" key="8">
    <source>
        <dbReference type="SAM" id="SignalP"/>
    </source>
</evidence>